<feature type="domain" description="General stress protein 17M-like" evidence="2">
    <location>
        <begin position="28"/>
        <end position="102"/>
    </location>
</feature>
<feature type="transmembrane region" description="Helical" evidence="1">
    <location>
        <begin position="76"/>
        <end position="98"/>
    </location>
</feature>
<evidence type="ECO:0000313" key="3">
    <source>
        <dbReference type="EMBL" id="MFD2421277.1"/>
    </source>
</evidence>
<reference evidence="4" key="1">
    <citation type="journal article" date="2019" name="Int. J. Syst. Evol. Microbiol.">
        <title>The Global Catalogue of Microorganisms (GCM) 10K type strain sequencing project: providing services to taxonomists for standard genome sequencing and annotation.</title>
        <authorList>
            <consortium name="The Broad Institute Genomics Platform"/>
            <consortium name="The Broad Institute Genome Sequencing Center for Infectious Disease"/>
            <person name="Wu L."/>
            <person name="Ma J."/>
        </authorList>
    </citation>
    <scope>NUCLEOTIDE SEQUENCE [LARGE SCALE GENOMIC DNA]</scope>
    <source>
        <strain evidence="4">CGMCC 4.7645</strain>
    </source>
</reference>
<proteinExistence type="predicted"/>
<evidence type="ECO:0000313" key="4">
    <source>
        <dbReference type="Proteomes" id="UP001597417"/>
    </source>
</evidence>
<evidence type="ECO:0000259" key="2">
    <source>
        <dbReference type="Pfam" id="PF11181"/>
    </source>
</evidence>
<gene>
    <name evidence="3" type="ORF">ACFSXZ_33605</name>
</gene>
<accession>A0ABW5G6E6</accession>
<comment type="caution">
    <text evidence="3">The sequence shown here is derived from an EMBL/GenBank/DDBJ whole genome shotgun (WGS) entry which is preliminary data.</text>
</comment>
<keyword evidence="4" id="KW-1185">Reference proteome</keyword>
<evidence type="ECO:0000256" key="1">
    <source>
        <dbReference type="SAM" id="Phobius"/>
    </source>
</evidence>
<organism evidence="3 4">
    <name type="scientific">Amycolatopsis pigmentata</name>
    <dbReference type="NCBI Taxonomy" id="450801"/>
    <lineage>
        <taxon>Bacteria</taxon>
        <taxon>Bacillati</taxon>
        <taxon>Actinomycetota</taxon>
        <taxon>Actinomycetes</taxon>
        <taxon>Pseudonocardiales</taxon>
        <taxon>Pseudonocardiaceae</taxon>
        <taxon>Amycolatopsis</taxon>
    </lineage>
</organism>
<dbReference type="RefSeq" id="WP_378270092.1">
    <property type="nucleotide sequence ID" value="NZ_JBHUKR010000021.1"/>
</dbReference>
<dbReference type="Pfam" id="PF11181">
    <property type="entry name" value="YflT"/>
    <property type="match status" value="1"/>
</dbReference>
<keyword evidence="1" id="KW-0472">Membrane</keyword>
<keyword evidence="1" id="KW-0812">Transmembrane</keyword>
<sequence length="173" mass="18499">MTQAFTQTAFTNAQANPRLPTLPTGWPIASYESYEEAQRAVDHLADNDFPVADLTIVGVEPMLVERVAGKLSWGRVMSTSALSGAWFGLFVGLLLSMFTTGAGLLPILIGLLAGVGFSMVFAAIGYGATRGRRDFVSSSQLVARRYDVLSQPRNAERGREILADLAARAAAFG</sequence>
<feature type="transmembrane region" description="Helical" evidence="1">
    <location>
        <begin position="104"/>
        <end position="128"/>
    </location>
</feature>
<protein>
    <submittedName>
        <fullName evidence="3">General stress protein</fullName>
    </submittedName>
</protein>
<dbReference type="InterPro" id="IPR025889">
    <property type="entry name" value="GSP17M-like_dom"/>
</dbReference>
<keyword evidence="1" id="KW-1133">Transmembrane helix</keyword>
<dbReference type="Proteomes" id="UP001597417">
    <property type="component" value="Unassembled WGS sequence"/>
</dbReference>
<name>A0ABW5G6E6_9PSEU</name>
<dbReference type="EMBL" id="JBHUKR010000021">
    <property type="protein sequence ID" value="MFD2421277.1"/>
    <property type="molecule type" value="Genomic_DNA"/>
</dbReference>